<reference evidence="4 5" key="1">
    <citation type="submission" date="2022-06" db="EMBL/GenBank/DDBJ databases">
        <title>Dyella sp. Sa strain:Sa Genome sequencing.</title>
        <authorList>
            <person name="Park S."/>
        </authorList>
    </citation>
    <scope>NUCLEOTIDE SEQUENCE [LARGE SCALE GENOMIC DNA]</scope>
    <source>
        <strain evidence="4 5">Sa</strain>
    </source>
</reference>
<comment type="similarity">
    <text evidence="1 2">Belongs to the glutamate synthase family.</text>
</comment>
<evidence type="ECO:0000256" key="1">
    <source>
        <dbReference type="ARBA" id="ARBA00009716"/>
    </source>
</evidence>
<dbReference type="PIRSF" id="PIRSF500060">
    <property type="entry name" value="UCP500060"/>
    <property type="match status" value="1"/>
</dbReference>
<dbReference type="RefSeq" id="WP_253568217.1">
    <property type="nucleotide sequence ID" value="NZ_JAMZEK010000003.1"/>
</dbReference>
<dbReference type="Gene3D" id="3.20.20.70">
    <property type="entry name" value="Aldolase class I"/>
    <property type="match status" value="1"/>
</dbReference>
<dbReference type="Proteomes" id="UP001204615">
    <property type="component" value="Unassembled WGS sequence"/>
</dbReference>
<dbReference type="InterPro" id="IPR002932">
    <property type="entry name" value="Glu_synthdom"/>
</dbReference>
<evidence type="ECO:0000259" key="3">
    <source>
        <dbReference type="Pfam" id="PF01645"/>
    </source>
</evidence>
<sequence>MWRQLFYALSVLAILAVAALVPFHPEAAWAFAVILPLVALGLYDIASPRNVLGNYPVIGHLRYLMEFISPEIRQYFLEDDKSGRPFNRQQRDLVKSRGAGSSGTHPFGTEYDVFASGFDFAVHSIAVKQVPKTAERITVGGPQCRQPYDSSRLNISAMSFGALSSHAVLAMNKGAAMGGFAQDTGEGGLTPYHLEHGADVIWEIGSGYFGCRTRDGRFDDEDFRRKATDPHVKMIEIKLSQGAKPSHGGMLPGAKVNAEIARMREVPEGKDCLSPAAHPEFDTPRGLLAFVARLRALCGGKPVGFKLCIGRRSEFLGICKAMLDTGTLPDFITVDGAEGGTGAAPVELSDRLGLTIDEALPFVHGALVGCGLRNRIRVIASGKVVTGFDMVHKIAIGADICNVARPMMFAVGCIQALRCHTNTCPTGVATQDQRRARALKIDERAEHVRRYHRATVDSFIEITGAMGVAHPDQLTPQHILHRMPDQQARDYGQLHCYPAPGALLSGTVPEPFAQHWAEASADRF</sequence>
<evidence type="ECO:0000313" key="4">
    <source>
        <dbReference type="EMBL" id="MCP1375619.1"/>
    </source>
</evidence>
<dbReference type="SUPFAM" id="SSF51395">
    <property type="entry name" value="FMN-linked oxidoreductases"/>
    <property type="match status" value="1"/>
</dbReference>
<keyword evidence="5" id="KW-1185">Reference proteome</keyword>
<organism evidence="4 5">
    <name type="scientific">Dyella lutea</name>
    <dbReference type="NCBI Taxonomy" id="2950441"/>
    <lineage>
        <taxon>Bacteria</taxon>
        <taxon>Pseudomonadati</taxon>
        <taxon>Pseudomonadota</taxon>
        <taxon>Gammaproteobacteria</taxon>
        <taxon>Lysobacterales</taxon>
        <taxon>Rhodanobacteraceae</taxon>
        <taxon>Dyella</taxon>
    </lineage>
</organism>
<dbReference type="EMBL" id="JAMZEK010000003">
    <property type="protein sequence ID" value="MCP1375619.1"/>
    <property type="molecule type" value="Genomic_DNA"/>
</dbReference>
<dbReference type="InterPro" id="IPR027283">
    <property type="entry name" value="YerD"/>
</dbReference>
<evidence type="ECO:0000256" key="2">
    <source>
        <dbReference type="PIRNR" id="PIRNR006429"/>
    </source>
</evidence>
<comment type="caution">
    <text evidence="4">The sequence shown here is derived from an EMBL/GenBank/DDBJ whole genome shotgun (WGS) entry which is preliminary data.</text>
</comment>
<dbReference type="PANTHER" id="PTHR43819">
    <property type="entry name" value="ARCHAEAL-TYPE GLUTAMATE SYNTHASE [NADPH]"/>
    <property type="match status" value="1"/>
</dbReference>
<feature type="domain" description="Glutamate synthase" evidence="3">
    <location>
        <begin position="151"/>
        <end position="468"/>
    </location>
</feature>
<dbReference type="InterPro" id="IPR024188">
    <property type="entry name" value="GltB"/>
</dbReference>
<dbReference type="PIRSF" id="PIRSF006429">
    <property type="entry name" value="GOGAT_lg_2"/>
    <property type="match status" value="1"/>
</dbReference>
<gene>
    <name evidence="4" type="ORF">NC595_16345</name>
</gene>
<proteinExistence type="inferred from homology"/>
<dbReference type="Pfam" id="PF01645">
    <property type="entry name" value="Glu_synthase"/>
    <property type="match status" value="1"/>
</dbReference>
<evidence type="ECO:0000313" key="5">
    <source>
        <dbReference type="Proteomes" id="UP001204615"/>
    </source>
</evidence>
<name>A0ABT1FE01_9GAMM</name>
<dbReference type="InterPro" id="IPR013785">
    <property type="entry name" value="Aldolase_TIM"/>
</dbReference>
<accession>A0ABT1FE01</accession>
<dbReference type="CDD" id="cd02808">
    <property type="entry name" value="GltS_FMN"/>
    <property type="match status" value="1"/>
</dbReference>
<dbReference type="PANTHER" id="PTHR43819:SF1">
    <property type="entry name" value="ARCHAEAL-TYPE GLUTAMATE SYNTHASE [NADPH]"/>
    <property type="match status" value="1"/>
</dbReference>
<protein>
    <submittedName>
        <fullName evidence="4">FMN-binding glutamate synthase family protein</fullName>
    </submittedName>
</protein>